<sequence>MKIEYFEYAVATITAITAIIVAIKKVFLFFIEATPSNIKLKKYLTYKEKYSKFYSDKINNHIDGEIKKLSLAKLTKIQNVEQQNIYFNILCEHKEKVNSFLLRKLIQSSYIHNNSIKIFRNDLKEFYKRANRSYHIGWFIGLLAYFFGTIIIVSALYYRYTISDISLFKISSLYIPCFLFYSIFWALMCIHYKPINKNDLINCLKLINKD</sequence>
<keyword evidence="3" id="KW-1185">Reference proteome</keyword>
<feature type="transmembrane region" description="Helical" evidence="1">
    <location>
        <begin position="170"/>
        <end position="190"/>
    </location>
</feature>
<organism evidence="2 3">
    <name type="scientific">Gilliamella bombicola</name>
    <dbReference type="NCBI Taxonomy" id="1798182"/>
    <lineage>
        <taxon>Bacteria</taxon>
        <taxon>Pseudomonadati</taxon>
        <taxon>Pseudomonadota</taxon>
        <taxon>Gammaproteobacteria</taxon>
        <taxon>Orbales</taxon>
        <taxon>Orbaceae</taxon>
        <taxon>Gilliamella</taxon>
    </lineage>
</organism>
<dbReference type="STRING" id="1798182.GA0061081_102235"/>
<protein>
    <submittedName>
        <fullName evidence="2">Uncharacterized protein</fullName>
    </submittedName>
</protein>
<name>A0A1C4A533_9GAMM</name>
<proteinExistence type="predicted"/>
<gene>
    <name evidence="2" type="ORF">GA0061081_102235</name>
</gene>
<keyword evidence="1" id="KW-0812">Transmembrane</keyword>
<keyword evidence="1" id="KW-1133">Transmembrane helix</keyword>
<dbReference type="EMBL" id="FMAQ01000002">
    <property type="protein sequence ID" value="SCB89520.1"/>
    <property type="molecule type" value="Genomic_DNA"/>
</dbReference>
<reference evidence="3" key="1">
    <citation type="submission" date="2016-08" db="EMBL/GenBank/DDBJ databases">
        <authorList>
            <person name="Varghese N."/>
            <person name="Submissions Spin"/>
        </authorList>
    </citation>
    <scope>NUCLEOTIDE SEQUENCE [LARGE SCALE GENOMIC DNA]</scope>
    <source>
        <strain evidence="3">R-53248</strain>
    </source>
</reference>
<evidence type="ECO:0000313" key="2">
    <source>
        <dbReference type="EMBL" id="SCB89520.1"/>
    </source>
</evidence>
<dbReference type="RefSeq" id="WP_091347001.1">
    <property type="nucleotide sequence ID" value="NZ_FMAQ01000002.1"/>
</dbReference>
<keyword evidence="1" id="KW-0472">Membrane</keyword>
<feature type="transmembrane region" description="Helical" evidence="1">
    <location>
        <begin position="6"/>
        <end position="31"/>
    </location>
</feature>
<evidence type="ECO:0000313" key="3">
    <source>
        <dbReference type="Proteomes" id="UP000199670"/>
    </source>
</evidence>
<accession>A0A1C4A533</accession>
<evidence type="ECO:0000256" key="1">
    <source>
        <dbReference type="SAM" id="Phobius"/>
    </source>
</evidence>
<feature type="transmembrane region" description="Helical" evidence="1">
    <location>
        <begin position="136"/>
        <end position="158"/>
    </location>
</feature>
<dbReference type="AlphaFoldDB" id="A0A1C4A533"/>
<dbReference type="Proteomes" id="UP000199670">
    <property type="component" value="Unassembled WGS sequence"/>
</dbReference>